<dbReference type="InterPro" id="IPR050534">
    <property type="entry name" value="Coronavir_polyprotein_1ab"/>
</dbReference>
<evidence type="ECO:0000256" key="5">
    <source>
        <dbReference type="ARBA" id="ARBA00022840"/>
    </source>
</evidence>
<geneLocation type="plasmid" evidence="10">
    <name>prgalie4872c</name>
</geneLocation>
<dbReference type="OrthoDB" id="9757917at2"/>
<feature type="domain" description="DNA2/NAM7 helicase-like C-terminal" evidence="8">
    <location>
        <begin position="978"/>
        <end position="1145"/>
    </location>
</feature>
<evidence type="ECO:0000313" key="9">
    <source>
        <dbReference type="EMBL" id="APO70429.1"/>
    </source>
</evidence>
<sequence>MQKRPLLKAGIDELERLFEQRRNETAFLKTISKELKHRKTQRAQELLLRVDQALAEPDVAQMPPAIQVETPTSVSATDADAAPESDLMHFDEAPIAPHVSSPPSSSNQPSHQSAPANVLAAWTCMEVLSPPAFRRPEDLVSGDRFRITNIEGRQLPWETGEKSRQNYRLYYQIVLGTVRLDAAVAALLATYSDTREERPTSAGDAVLATVMVDKDGRLVDPDPISISSFAWGVPVALKGDLKELSRWSDAEPRLVEQLTAGLSLKDDDGNPLPITRERIDSAYGWLVRKLGLPVDLVRPPTFIVRSYQYFKFQDPPEAILLNSFFLDDLAKAAEQERSGRATGNLKRYLQVTAPNARANLLKDRKALREAIEPNRFPLASWPANGRNPLALLQQCAVNTIANDLKSDGIVAVNGPPGTGKTTLLRDIIAANVAERASILCKYQDPEEAFQHSGQKIRKGGGFVHLYTLDEKVRGYEMLVASSNNRAVENVSAELPASEAVASDTADLRYFKTTSDAMLGRDTWGAIAAVLGNAKNRGDFRQKFWWDEDTGLQKYLQHASGTPQFIVEETADGPRQRHPLVVQKEDAPWDHDEALRVWKRTRQNYKKVSKRASDGMAELQKLQQAVSAIEKNLASIEELDAELVELKAPLPRLVAANEAALLEVTNRQRISKTAERDWATSLGRRPGWISRLFNLNSFKTWSGQHERISHVLKGAGDNLKICFAISEQAKADLDRAIADIATNEAKVSSLRHRIDEGVGILAAAKERHQGTIVTSEFFELSHAERQKAAPWLDAATSRLRNDVFEAAMAVHKAFVDAAAKPIRHNLNVLMDGFGTRSLGSPQKDLLIPHLWSTLFLVVPVISTTFASVARMFPKTGPETLGWLLVDEAGQALPQAAVGALMRTRRAVVVGDPIQIAPVVVLPDRLTEAMCNQFGVDPIIFNAPDASVQTLADSATSYYGTFETKFGTREVGIPLLVHRRCAEPMFSISNSIAYENLMVQAKSAKRSPIRDALGPSAWSHVEGPGQDKWCSREGGALLEMLRKLRRVGCSPDVYIVTPFVIVQDKIRELLRSDGVLDGWVENPTAWIRDRVGTVHTVQGREAEAVFFVLGAPEAGQRGARGWAGGKPNLLNVATTRAKEAIYVIGNRELWKPAGVFQVLDALLPK</sequence>
<dbReference type="RefSeq" id="WP_074070915.1">
    <property type="nucleotide sequence ID" value="NZ_CP017104.1"/>
</dbReference>
<evidence type="ECO:0000256" key="4">
    <source>
        <dbReference type="ARBA" id="ARBA00022806"/>
    </source>
</evidence>
<keyword evidence="9" id="KW-0614">Plasmid</keyword>
<evidence type="ECO:0000313" key="10">
    <source>
        <dbReference type="Proteomes" id="UP000184749"/>
    </source>
</evidence>
<dbReference type="PANTHER" id="PTHR43788">
    <property type="entry name" value="DNA2/NAM7 HELICASE FAMILY MEMBER"/>
    <property type="match status" value="1"/>
</dbReference>
<name>A0A1L5NRE9_9HYPH</name>
<evidence type="ECO:0000256" key="2">
    <source>
        <dbReference type="ARBA" id="ARBA00022741"/>
    </source>
</evidence>
<organism evidence="9 10">
    <name type="scientific">Rhizobium gallicum</name>
    <dbReference type="NCBI Taxonomy" id="56730"/>
    <lineage>
        <taxon>Bacteria</taxon>
        <taxon>Pseudomonadati</taxon>
        <taxon>Pseudomonadota</taxon>
        <taxon>Alphaproteobacteria</taxon>
        <taxon>Hyphomicrobiales</taxon>
        <taxon>Rhizobiaceae</taxon>
        <taxon>Rhizobium/Agrobacterium group</taxon>
        <taxon>Rhizobium</taxon>
    </lineage>
</organism>
<keyword evidence="2" id="KW-0547">Nucleotide-binding</keyword>
<evidence type="ECO:0000256" key="3">
    <source>
        <dbReference type="ARBA" id="ARBA00022801"/>
    </source>
</evidence>
<dbReference type="EMBL" id="CP017104">
    <property type="protein sequence ID" value="APO70429.1"/>
    <property type="molecule type" value="Genomic_DNA"/>
</dbReference>
<evidence type="ECO:0000259" key="8">
    <source>
        <dbReference type="Pfam" id="PF13087"/>
    </source>
</evidence>
<dbReference type="SUPFAM" id="SSF52540">
    <property type="entry name" value="P-loop containing nucleoside triphosphate hydrolases"/>
    <property type="match status" value="1"/>
</dbReference>
<feature type="domain" description="DNA2/NAM7 helicase helicase" evidence="7">
    <location>
        <begin position="398"/>
        <end position="637"/>
    </location>
</feature>
<dbReference type="GO" id="GO:0043139">
    <property type="term" value="F:5'-3' DNA helicase activity"/>
    <property type="evidence" value="ECO:0007669"/>
    <property type="project" value="TreeGrafter"/>
</dbReference>
<evidence type="ECO:0000256" key="1">
    <source>
        <dbReference type="ARBA" id="ARBA00007913"/>
    </source>
</evidence>
<dbReference type="AlphaFoldDB" id="A0A1L5NRE9"/>
<reference evidence="9 10" key="1">
    <citation type="submission" date="2016-09" db="EMBL/GenBank/DDBJ databases">
        <title>The complete genome sequences of Rhizobium gallicum, symbiovars gallicum and phaseoli, symbionts associated to common bean (Phaseolus vulgaris).</title>
        <authorList>
            <person name="Bustos P."/>
            <person name="Santamaria R.I."/>
            <person name="Perez-Carrascal O.M."/>
            <person name="Juarez S."/>
            <person name="Lozano L."/>
            <person name="Martinez-Flores I."/>
            <person name="Martinez-Romero E."/>
            <person name="Cevallos M."/>
            <person name="Romero D."/>
            <person name="Davila G."/>
            <person name="Gonzalez V."/>
        </authorList>
    </citation>
    <scope>NUCLEOTIDE SEQUENCE [LARGE SCALE GENOMIC DNA]</scope>
    <source>
        <strain evidence="9 10">IE4872</strain>
        <plasmid evidence="10">prgalie4872c</plasmid>
    </source>
</reference>
<comment type="similarity">
    <text evidence="1">Belongs to the DNA2/NAM7 helicase family.</text>
</comment>
<evidence type="ECO:0000259" key="7">
    <source>
        <dbReference type="Pfam" id="PF13086"/>
    </source>
</evidence>
<dbReference type="Pfam" id="PF13087">
    <property type="entry name" value="AAA_12"/>
    <property type="match status" value="1"/>
</dbReference>
<accession>A0A1L5NRE9</accession>
<keyword evidence="4 9" id="KW-0347">Helicase</keyword>
<dbReference type="GO" id="GO:0016787">
    <property type="term" value="F:hydrolase activity"/>
    <property type="evidence" value="ECO:0007669"/>
    <property type="project" value="UniProtKB-KW"/>
</dbReference>
<keyword evidence="5" id="KW-0067">ATP-binding</keyword>
<feature type="region of interest" description="Disordered" evidence="6">
    <location>
        <begin position="94"/>
        <end position="114"/>
    </location>
</feature>
<proteinExistence type="inferred from homology"/>
<dbReference type="Pfam" id="PF13086">
    <property type="entry name" value="AAA_11"/>
    <property type="match status" value="1"/>
</dbReference>
<protein>
    <submittedName>
        <fullName evidence="9">Helicase-like domain-containing protein</fullName>
    </submittedName>
</protein>
<dbReference type="PANTHER" id="PTHR43788:SF8">
    <property type="entry name" value="DNA-BINDING PROTEIN SMUBP-2"/>
    <property type="match status" value="1"/>
</dbReference>
<dbReference type="Proteomes" id="UP000184749">
    <property type="component" value="Plasmid pRgalIE4872c"/>
</dbReference>
<dbReference type="GO" id="GO:0005524">
    <property type="term" value="F:ATP binding"/>
    <property type="evidence" value="ECO:0007669"/>
    <property type="project" value="UniProtKB-KW"/>
</dbReference>
<keyword evidence="3" id="KW-0378">Hydrolase</keyword>
<dbReference type="InterPro" id="IPR041677">
    <property type="entry name" value="DNA2/NAM7_AAA_11"/>
</dbReference>
<dbReference type="InterPro" id="IPR041679">
    <property type="entry name" value="DNA2/NAM7-like_C"/>
</dbReference>
<evidence type="ECO:0000256" key="6">
    <source>
        <dbReference type="SAM" id="MobiDB-lite"/>
    </source>
</evidence>
<dbReference type="Gene3D" id="3.40.50.300">
    <property type="entry name" value="P-loop containing nucleotide triphosphate hydrolases"/>
    <property type="match status" value="3"/>
</dbReference>
<dbReference type="InterPro" id="IPR027417">
    <property type="entry name" value="P-loop_NTPase"/>
</dbReference>
<gene>
    <name evidence="9" type="ORF">IE4872_PC00413</name>
</gene>